<evidence type="ECO:0000313" key="1">
    <source>
        <dbReference type="EMBL" id="KAG5163331.1"/>
    </source>
</evidence>
<comment type="caution">
    <text evidence="1">The sequence shown here is derived from an EMBL/GenBank/DDBJ whole genome shotgun (WGS) entry which is preliminary data.</text>
</comment>
<dbReference type="AlphaFoldDB" id="A0A8H7XLF8"/>
<protein>
    <recommendedName>
        <fullName evidence="2">F-box domain-containing protein</fullName>
    </recommendedName>
</protein>
<proteinExistence type="predicted"/>
<reference evidence="1" key="1">
    <citation type="submission" date="2021-02" db="EMBL/GenBank/DDBJ databases">
        <title>Psilocybe cubensis genome.</title>
        <authorList>
            <person name="Mckernan K.J."/>
            <person name="Crawford S."/>
            <person name="Trippe A."/>
            <person name="Kane L.T."/>
            <person name="Mclaughlin S."/>
        </authorList>
    </citation>
    <scope>NUCLEOTIDE SEQUENCE [LARGE SCALE GENOMIC DNA]</scope>
    <source>
        <strain evidence="1">MGC-MH-2018</strain>
    </source>
</reference>
<accession>A0A8H7XLF8</accession>
<sequence length="535" mass="60206">MSVMSNSIPPIYKLNDDILSLIIQINADMFIDRSAFLHTRNASQVCHPWRQSLLESSTLWARLFDIDQLRSMPDPDWWGQEILRRAGTAPLWIKCTQIERYAQQTVIQLLLTVLDTRWDRVERLYVRSAIIDDQGESMAHHLWECLLKRAPSLKQLGLYISGRENAPLSRPLLGDSAPLLKVLRINRLTFSVQAPWLSGLRSLTIGSTTPSDLLQVLEGISHLEALRVDDICDDGEADVGDKPSLPSVLRLRHLEQFDISASQLTPCSTFLKQITTSSKCSSVSLRFLIPKKDSSRNILPGLLLPFSQFLDRYLAFFPESAMSMTHTPDAFTLSSSEPNNSNSFMLTICFEGKYSFTAYLLAIILGTFTSGMPKVVSMKFGTFRTTQQVVETIISFLPRFTSLITLEADERFILRLMEEKENHTGLLLPTLRTININAFNVSFFGSFGGIDEENRSPLVDYLVLRMVRGSPIGVLDLTQCPDLDVRALVPVLENSNLAGLNVLWARYSMSGVRQRFQHVCGAPTHFPVDSLSINC</sequence>
<dbReference type="EMBL" id="JAFIQS010000015">
    <property type="protein sequence ID" value="KAG5163331.1"/>
    <property type="molecule type" value="Genomic_DNA"/>
</dbReference>
<evidence type="ECO:0008006" key="2">
    <source>
        <dbReference type="Google" id="ProtNLM"/>
    </source>
</evidence>
<gene>
    <name evidence="1" type="ORF">JR316_011677</name>
</gene>
<organism evidence="1">
    <name type="scientific">Psilocybe cubensis</name>
    <name type="common">Psychedelic mushroom</name>
    <name type="synonym">Stropharia cubensis</name>
    <dbReference type="NCBI Taxonomy" id="181762"/>
    <lineage>
        <taxon>Eukaryota</taxon>
        <taxon>Fungi</taxon>
        <taxon>Dikarya</taxon>
        <taxon>Basidiomycota</taxon>
        <taxon>Agaricomycotina</taxon>
        <taxon>Agaricomycetes</taxon>
        <taxon>Agaricomycetidae</taxon>
        <taxon>Agaricales</taxon>
        <taxon>Agaricineae</taxon>
        <taxon>Strophariaceae</taxon>
        <taxon>Psilocybe</taxon>
    </lineage>
</organism>
<name>A0A8H7XLF8_PSICU</name>